<dbReference type="SUPFAM" id="SSF51110">
    <property type="entry name" value="alpha-D-mannose-specific plant lectins"/>
    <property type="match status" value="1"/>
</dbReference>
<proteinExistence type="predicted"/>
<feature type="transmembrane region" description="Helical" evidence="4">
    <location>
        <begin position="455"/>
        <end position="480"/>
    </location>
</feature>
<keyword evidence="4" id="KW-1133">Transmembrane helix</keyword>
<feature type="domain" description="Apple" evidence="6">
    <location>
        <begin position="350"/>
        <end position="427"/>
    </location>
</feature>
<dbReference type="Pfam" id="PF01453">
    <property type="entry name" value="B_lectin"/>
    <property type="match status" value="1"/>
</dbReference>
<dbReference type="AlphaFoldDB" id="A0AAD4TFF5"/>
<dbReference type="SMART" id="SM00473">
    <property type="entry name" value="PAN_AP"/>
    <property type="match status" value="1"/>
</dbReference>
<keyword evidence="1" id="KW-0732">Signal</keyword>
<dbReference type="Gene3D" id="2.90.10.10">
    <property type="entry name" value="Bulb-type lectin domain"/>
    <property type="match status" value="1"/>
</dbReference>
<protein>
    <recommendedName>
        <fullName evidence="9">Receptor-like serine/threonine-protein kinase</fullName>
    </recommendedName>
</protein>
<evidence type="ECO:0000259" key="6">
    <source>
        <dbReference type="PROSITE" id="PS50948"/>
    </source>
</evidence>
<gene>
    <name evidence="7" type="ORF">MKW98_019750</name>
</gene>
<dbReference type="InterPro" id="IPR000858">
    <property type="entry name" value="S_locus_glycoprot_dom"/>
</dbReference>
<comment type="caution">
    <text evidence="7">The sequence shown here is derived from an EMBL/GenBank/DDBJ whole genome shotgun (WGS) entry which is preliminary data.</text>
</comment>
<dbReference type="EMBL" id="JAJJMB010001902">
    <property type="protein sequence ID" value="KAI3954619.1"/>
    <property type="molecule type" value="Genomic_DNA"/>
</dbReference>
<dbReference type="PROSITE" id="PS50927">
    <property type="entry name" value="BULB_LECTIN"/>
    <property type="match status" value="1"/>
</dbReference>
<dbReference type="SMART" id="SM00108">
    <property type="entry name" value="B_lectin"/>
    <property type="match status" value="1"/>
</dbReference>
<dbReference type="PANTHER" id="PTHR32444:SF247">
    <property type="entry name" value="OS01G0958200 PROTEIN"/>
    <property type="match status" value="1"/>
</dbReference>
<dbReference type="GO" id="GO:0048544">
    <property type="term" value="P:recognition of pollen"/>
    <property type="evidence" value="ECO:0007669"/>
    <property type="project" value="InterPro"/>
</dbReference>
<dbReference type="CDD" id="cd00028">
    <property type="entry name" value="B_lectin"/>
    <property type="match status" value="1"/>
</dbReference>
<dbReference type="InterPro" id="IPR003609">
    <property type="entry name" value="Pan_app"/>
</dbReference>
<dbReference type="PANTHER" id="PTHR32444">
    <property type="entry name" value="BULB-TYPE LECTIN DOMAIN-CONTAINING PROTEIN"/>
    <property type="match status" value="1"/>
</dbReference>
<name>A0AAD4TFF5_9MAGN</name>
<sequence>MDTARNNSWPFLLCVLVSGFVISNKLYLTTAADTISLGESLSGDQTIVSKNQHFELGFFRPGKTSKNYYIGIWYKFSVETVVWVANRDAPILDPSSSKFTFLDGNLVLLNNLSRTPIWSTNLASDTLNMPEVVLGDDGNLVVRDGSNPSVVIWQSFDYPTDTWLPGAKLGFNKITDQSLTSWRSREDPATGFYNYEIRPNGKIQLAIYWNKSEEIWKTGEWEEKSKTFNLIPEIRLNYNRSKINYSYISNVNESYFTYSLYNKSTIARTVMDISGQLKKYAWSESMHKWNLWWLQPKRLCDVYNICGPFGNCNQETWKCECLTGFVPRSPTDWSLQDSTGGCVRRIPLQCESKDGFLAHPNSELPDKPRVPPIYSAEECKSACESSCGCIAYAFVNEACRTWSDDIINFNQFNSSSGELATFYLRLAAAEMRGIVPISSSPVLPSTSQVRKRNSIVWKIVVPVFTLVAIIMGVLGYIYLFKRNKANKRRRLKGLQGALAELLKSKATYNDSPNTKMFDDGNTEGETHELQIFNLACLSNATNDLCLENKLGEGGFGPVYKTWRLWNEGKWLEVVDEVLGNLYSPLEVMKCVHIGLLCVQNIAVDRPTMAEVDLMLASETDRPAPKEPPYTNFPASSDKTGSSNNYVTFTAVQGR</sequence>
<reference evidence="7" key="1">
    <citation type="submission" date="2022-04" db="EMBL/GenBank/DDBJ databases">
        <title>A functionally conserved STORR gene fusion in Papaver species that diverged 16.8 million years ago.</title>
        <authorList>
            <person name="Catania T."/>
        </authorList>
    </citation>
    <scope>NUCLEOTIDE SEQUENCE</scope>
    <source>
        <strain evidence="7">S-188037</strain>
    </source>
</reference>
<keyword evidence="4" id="KW-0472">Membrane</keyword>
<organism evidence="7 8">
    <name type="scientific">Papaver atlanticum</name>
    <dbReference type="NCBI Taxonomy" id="357466"/>
    <lineage>
        <taxon>Eukaryota</taxon>
        <taxon>Viridiplantae</taxon>
        <taxon>Streptophyta</taxon>
        <taxon>Embryophyta</taxon>
        <taxon>Tracheophyta</taxon>
        <taxon>Spermatophyta</taxon>
        <taxon>Magnoliopsida</taxon>
        <taxon>Ranunculales</taxon>
        <taxon>Papaveraceae</taxon>
        <taxon>Papaveroideae</taxon>
        <taxon>Papaver</taxon>
    </lineage>
</organism>
<dbReference type="Proteomes" id="UP001202328">
    <property type="component" value="Unassembled WGS sequence"/>
</dbReference>
<dbReference type="PROSITE" id="PS50948">
    <property type="entry name" value="PAN"/>
    <property type="match status" value="1"/>
</dbReference>
<evidence type="ECO:0000259" key="5">
    <source>
        <dbReference type="PROSITE" id="PS50927"/>
    </source>
</evidence>
<keyword evidence="8" id="KW-1185">Reference proteome</keyword>
<keyword evidence="2" id="KW-1015">Disulfide bond</keyword>
<dbReference type="FunFam" id="2.90.10.10:FF:000002">
    <property type="entry name" value="Serine/threonine-protein kinase"/>
    <property type="match status" value="1"/>
</dbReference>
<dbReference type="InterPro" id="IPR036426">
    <property type="entry name" value="Bulb-type_lectin_dom_sf"/>
</dbReference>
<feature type="domain" description="Bulb-type lectin" evidence="5">
    <location>
        <begin position="32"/>
        <end position="155"/>
    </location>
</feature>
<dbReference type="Pfam" id="PF00954">
    <property type="entry name" value="S_locus_glycop"/>
    <property type="match status" value="1"/>
</dbReference>
<dbReference type="CDD" id="cd01098">
    <property type="entry name" value="PAN_AP_plant"/>
    <property type="match status" value="1"/>
</dbReference>
<feature type="compositionally biased region" description="Polar residues" evidence="3">
    <location>
        <begin position="632"/>
        <end position="644"/>
    </location>
</feature>
<evidence type="ECO:0000256" key="2">
    <source>
        <dbReference type="ARBA" id="ARBA00023157"/>
    </source>
</evidence>
<keyword evidence="4" id="KW-0812">Transmembrane</keyword>
<evidence type="ECO:0000256" key="3">
    <source>
        <dbReference type="SAM" id="MobiDB-lite"/>
    </source>
</evidence>
<accession>A0AAD4TFF5</accession>
<evidence type="ECO:0000313" key="8">
    <source>
        <dbReference type="Proteomes" id="UP001202328"/>
    </source>
</evidence>
<evidence type="ECO:0008006" key="9">
    <source>
        <dbReference type="Google" id="ProtNLM"/>
    </source>
</evidence>
<evidence type="ECO:0000313" key="7">
    <source>
        <dbReference type="EMBL" id="KAI3954619.1"/>
    </source>
</evidence>
<evidence type="ECO:0000256" key="4">
    <source>
        <dbReference type="SAM" id="Phobius"/>
    </source>
</evidence>
<feature type="region of interest" description="Disordered" evidence="3">
    <location>
        <begin position="618"/>
        <end position="644"/>
    </location>
</feature>
<dbReference type="Pfam" id="PF08276">
    <property type="entry name" value="PAN_2"/>
    <property type="match status" value="1"/>
</dbReference>
<dbReference type="InterPro" id="IPR001480">
    <property type="entry name" value="Bulb-type_lectin_dom"/>
</dbReference>
<evidence type="ECO:0000256" key="1">
    <source>
        <dbReference type="ARBA" id="ARBA00022729"/>
    </source>
</evidence>
<dbReference type="Gene3D" id="3.30.200.20">
    <property type="entry name" value="Phosphorylase Kinase, domain 1"/>
    <property type="match status" value="1"/>
</dbReference>